<feature type="region of interest" description="Disordered" evidence="5">
    <location>
        <begin position="217"/>
        <end position="255"/>
    </location>
</feature>
<evidence type="ECO:0000256" key="2">
    <source>
        <dbReference type="ARBA" id="ARBA00022763"/>
    </source>
</evidence>
<dbReference type="PANTHER" id="PTHR12132:SF1">
    <property type="entry name" value="DNA REPAIR PROTEIN RAD52 HOMOLOG"/>
    <property type="match status" value="1"/>
</dbReference>
<dbReference type="InterPro" id="IPR042525">
    <property type="entry name" value="Rad52_Rad59_Rad22_sf"/>
</dbReference>
<dbReference type="Proteomes" id="UP000826195">
    <property type="component" value="Unassembled WGS sequence"/>
</dbReference>
<evidence type="ECO:0000256" key="1">
    <source>
        <dbReference type="ARBA" id="ARBA00006638"/>
    </source>
</evidence>
<reference evidence="6 7" key="1">
    <citation type="journal article" date="2021" name="J. Hered.">
        <title>A chromosome-level genome assembly of the parasitoid wasp, Cotesia glomerata (Hymenoptera: Braconidae).</title>
        <authorList>
            <person name="Pinto B.J."/>
            <person name="Weis J.J."/>
            <person name="Gamble T."/>
            <person name="Ode P.J."/>
            <person name="Paul R."/>
            <person name="Zaspel J.M."/>
        </authorList>
    </citation>
    <scope>NUCLEOTIDE SEQUENCE [LARGE SCALE GENOMIC DNA]</scope>
    <source>
        <strain evidence="6">CgM1</strain>
    </source>
</reference>
<dbReference type="EMBL" id="JAHXZJ010002609">
    <property type="protein sequence ID" value="KAH0539187.1"/>
    <property type="molecule type" value="Genomic_DNA"/>
</dbReference>
<protein>
    <submittedName>
        <fullName evidence="6">Uncharacterized protein</fullName>
    </submittedName>
</protein>
<evidence type="ECO:0000313" key="6">
    <source>
        <dbReference type="EMBL" id="KAH0539187.1"/>
    </source>
</evidence>
<dbReference type="GO" id="GO:0006312">
    <property type="term" value="P:mitotic recombination"/>
    <property type="evidence" value="ECO:0007669"/>
    <property type="project" value="TreeGrafter"/>
</dbReference>
<accession>A0AAV7HWF2</accession>
<organism evidence="6 7">
    <name type="scientific">Cotesia glomerata</name>
    <name type="common">Lepidopteran parasitic wasp</name>
    <name type="synonym">Apanteles glomeratus</name>
    <dbReference type="NCBI Taxonomy" id="32391"/>
    <lineage>
        <taxon>Eukaryota</taxon>
        <taxon>Metazoa</taxon>
        <taxon>Ecdysozoa</taxon>
        <taxon>Arthropoda</taxon>
        <taxon>Hexapoda</taxon>
        <taxon>Insecta</taxon>
        <taxon>Pterygota</taxon>
        <taxon>Neoptera</taxon>
        <taxon>Endopterygota</taxon>
        <taxon>Hymenoptera</taxon>
        <taxon>Apocrita</taxon>
        <taxon>Ichneumonoidea</taxon>
        <taxon>Braconidae</taxon>
        <taxon>Microgastrinae</taxon>
        <taxon>Cotesia</taxon>
    </lineage>
</organism>
<dbReference type="Gene3D" id="3.30.390.80">
    <property type="entry name" value="DNA repair protein Rad52/59/22"/>
    <property type="match status" value="1"/>
</dbReference>
<dbReference type="InterPro" id="IPR007232">
    <property type="entry name" value="Rad52_Rad59_Rad22"/>
</dbReference>
<evidence type="ECO:0000313" key="7">
    <source>
        <dbReference type="Proteomes" id="UP000826195"/>
    </source>
</evidence>
<dbReference type="AlphaFoldDB" id="A0AAV7HWF2"/>
<feature type="compositionally biased region" description="Polar residues" evidence="5">
    <location>
        <begin position="224"/>
        <end position="236"/>
    </location>
</feature>
<dbReference type="GO" id="GO:0000724">
    <property type="term" value="P:double-strand break repair via homologous recombination"/>
    <property type="evidence" value="ECO:0007669"/>
    <property type="project" value="TreeGrafter"/>
</dbReference>
<sequence length="277" mass="31405">MSFSSCIKLPSFKTENSPEKDISSRGNMDNDKQTYNELITIANEIFGHGKWSHAVTSQTVDFLEYVMGRYLIGCAAFVRVQLPDGTFHEEMGYSNAESSVKGTAVFEARVSSITNALKKSLLCFGGIIETKINEKISSHKSKIQKTSDNKLSQNDQRAKTESSKVSTSNSEILEYANSPKERMRKESLKEEKKDGLKEPKKDEVKVINSVSTTTSTVQLIKAPSKSTENTPRTTAMTEEELRIERKRKQKEKQEEYRRQMLLKGEEIKIDDKVQKDQ</sequence>
<keyword evidence="7" id="KW-1185">Reference proteome</keyword>
<dbReference type="InterPro" id="IPR041247">
    <property type="entry name" value="Rad52_fam"/>
</dbReference>
<evidence type="ECO:0000256" key="4">
    <source>
        <dbReference type="ARBA" id="ARBA00023204"/>
    </source>
</evidence>
<name>A0AAV7HWF2_COTGL</name>
<comment type="similarity">
    <text evidence="1">Belongs to the RAD52 family.</text>
</comment>
<keyword evidence="2" id="KW-0227">DNA damage</keyword>
<feature type="compositionally biased region" description="Polar residues" evidence="5">
    <location>
        <begin position="144"/>
        <end position="155"/>
    </location>
</feature>
<dbReference type="PANTHER" id="PTHR12132">
    <property type="entry name" value="DNA REPAIR AND RECOMBINATION PROTEIN RAD52, RAD59"/>
    <property type="match status" value="1"/>
</dbReference>
<feature type="region of interest" description="Disordered" evidence="5">
    <location>
        <begin position="138"/>
        <end position="200"/>
    </location>
</feature>
<evidence type="ECO:0000256" key="3">
    <source>
        <dbReference type="ARBA" id="ARBA00023172"/>
    </source>
</evidence>
<comment type="caution">
    <text evidence="6">The sequence shown here is derived from an EMBL/GenBank/DDBJ whole genome shotgun (WGS) entry which is preliminary data.</text>
</comment>
<keyword evidence="3" id="KW-0233">DNA recombination</keyword>
<dbReference type="Pfam" id="PF04098">
    <property type="entry name" value="Rad52_Rad22"/>
    <property type="match status" value="1"/>
</dbReference>
<proteinExistence type="inferred from homology"/>
<feature type="region of interest" description="Disordered" evidence="5">
    <location>
        <begin position="1"/>
        <end position="28"/>
    </location>
</feature>
<feature type="compositionally biased region" description="Basic and acidic residues" evidence="5">
    <location>
        <begin position="16"/>
        <end position="28"/>
    </location>
</feature>
<feature type="compositionally biased region" description="Basic and acidic residues" evidence="5">
    <location>
        <begin position="179"/>
        <end position="200"/>
    </location>
</feature>
<dbReference type="SUPFAM" id="SSF54768">
    <property type="entry name" value="dsRNA-binding domain-like"/>
    <property type="match status" value="1"/>
</dbReference>
<dbReference type="GO" id="GO:0005634">
    <property type="term" value="C:nucleus"/>
    <property type="evidence" value="ECO:0007669"/>
    <property type="project" value="TreeGrafter"/>
</dbReference>
<keyword evidence="4" id="KW-0234">DNA repair</keyword>
<gene>
    <name evidence="6" type="ORF">KQX54_001779</name>
</gene>
<dbReference type="GO" id="GO:0045002">
    <property type="term" value="P:double-strand break repair via single-strand annealing"/>
    <property type="evidence" value="ECO:0007669"/>
    <property type="project" value="TreeGrafter"/>
</dbReference>
<evidence type="ECO:0000256" key="5">
    <source>
        <dbReference type="SAM" id="MobiDB-lite"/>
    </source>
</evidence>